<dbReference type="Pfam" id="PF00672">
    <property type="entry name" value="HAMP"/>
    <property type="match status" value="1"/>
</dbReference>
<dbReference type="PANTHER" id="PTHR44757:SF2">
    <property type="entry name" value="BIOFILM ARCHITECTURE MAINTENANCE PROTEIN MBAA"/>
    <property type="match status" value="1"/>
</dbReference>
<dbReference type="Gene3D" id="3.20.20.450">
    <property type="entry name" value="EAL domain"/>
    <property type="match status" value="1"/>
</dbReference>
<dbReference type="PANTHER" id="PTHR44757">
    <property type="entry name" value="DIGUANYLATE CYCLASE DGCP"/>
    <property type="match status" value="1"/>
</dbReference>
<dbReference type="InterPro" id="IPR043128">
    <property type="entry name" value="Rev_trsase/Diguanyl_cyclase"/>
</dbReference>
<comment type="caution">
    <text evidence="6">The sequence shown here is derived from an EMBL/GenBank/DDBJ whole genome shotgun (WGS) entry which is preliminary data.</text>
</comment>
<evidence type="ECO:0000259" key="2">
    <source>
        <dbReference type="PROSITE" id="PS50113"/>
    </source>
</evidence>
<name>A0A4Q7LRP9_9BURK</name>
<dbReference type="SUPFAM" id="SSF141868">
    <property type="entry name" value="EAL domain-like"/>
    <property type="match status" value="1"/>
</dbReference>
<dbReference type="SUPFAM" id="SSF55073">
    <property type="entry name" value="Nucleotide cyclase"/>
    <property type="match status" value="1"/>
</dbReference>
<evidence type="ECO:0000259" key="4">
    <source>
        <dbReference type="PROSITE" id="PS50885"/>
    </source>
</evidence>
<feature type="domain" description="PAC" evidence="2">
    <location>
        <begin position="296"/>
        <end position="347"/>
    </location>
</feature>
<dbReference type="RefSeq" id="WP_130481350.1">
    <property type="nucleotide sequence ID" value="NZ_SGWV01000008.1"/>
</dbReference>
<dbReference type="InterPro" id="IPR003660">
    <property type="entry name" value="HAMP_dom"/>
</dbReference>
<dbReference type="CDD" id="cd06225">
    <property type="entry name" value="HAMP"/>
    <property type="match status" value="1"/>
</dbReference>
<feature type="domain" description="HAMP" evidence="4">
    <location>
        <begin position="189"/>
        <end position="241"/>
    </location>
</feature>
<dbReference type="PROSITE" id="PS50885">
    <property type="entry name" value="HAMP"/>
    <property type="match status" value="1"/>
</dbReference>
<organism evidence="6 7">
    <name type="scientific">Sphaerotilus mobilis</name>
    <dbReference type="NCBI Taxonomy" id="47994"/>
    <lineage>
        <taxon>Bacteria</taxon>
        <taxon>Pseudomonadati</taxon>
        <taxon>Pseudomonadota</taxon>
        <taxon>Betaproteobacteria</taxon>
        <taxon>Burkholderiales</taxon>
        <taxon>Sphaerotilaceae</taxon>
        <taxon>Sphaerotilus</taxon>
    </lineage>
</organism>
<keyword evidence="1" id="KW-0472">Membrane</keyword>
<dbReference type="InterPro" id="IPR035919">
    <property type="entry name" value="EAL_sf"/>
</dbReference>
<dbReference type="SMART" id="SM00267">
    <property type="entry name" value="GGDEF"/>
    <property type="match status" value="1"/>
</dbReference>
<reference evidence="6 7" key="1">
    <citation type="submission" date="2019-02" db="EMBL/GenBank/DDBJ databases">
        <title>Genomic Encyclopedia of Type Strains, Phase IV (KMG-IV): sequencing the most valuable type-strain genomes for metagenomic binning, comparative biology and taxonomic classification.</title>
        <authorList>
            <person name="Goeker M."/>
        </authorList>
    </citation>
    <scope>NUCLEOTIDE SEQUENCE [LARGE SCALE GENOMIC DNA]</scope>
    <source>
        <strain evidence="6 7">DSM 10617</strain>
    </source>
</reference>
<dbReference type="Gene3D" id="3.30.450.20">
    <property type="entry name" value="PAS domain"/>
    <property type="match status" value="1"/>
</dbReference>
<dbReference type="InterPro" id="IPR000700">
    <property type="entry name" value="PAS-assoc_C"/>
</dbReference>
<proteinExistence type="predicted"/>
<keyword evidence="7" id="KW-1185">Reference proteome</keyword>
<dbReference type="AlphaFoldDB" id="A0A4Q7LRP9"/>
<accession>A0A4Q7LRP9</accession>
<dbReference type="Pfam" id="PF13188">
    <property type="entry name" value="PAS_8"/>
    <property type="match status" value="1"/>
</dbReference>
<dbReference type="GO" id="GO:0003824">
    <property type="term" value="F:catalytic activity"/>
    <property type="evidence" value="ECO:0007669"/>
    <property type="project" value="UniProtKB-ARBA"/>
</dbReference>
<dbReference type="SMART" id="SM00052">
    <property type="entry name" value="EAL"/>
    <property type="match status" value="1"/>
</dbReference>
<evidence type="ECO:0000313" key="6">
    <source>
        <dbReference type="EMBL" id="RZS56932.1"/>
    </source>
</evidence>
<dbReference type="InterPro" id="IPR000014">
    <property type="entry name" value="PAS"/>
</dbReference>
<dbReference type="Pfam" id="PF00563">
    <property type="entry name" value="EAL"/>
    <property type="match status" value="1"/>
</dbReference>
<dbReference type="OrthoDB" id="9813903at2"/>
<dbReference type="SUPFAM" id="SSF158472">
    <property type="entry name" value="HAMP domain-like"/>
    <property type="match status" value="1"/>
</dbReference>
<dbReference type="Proteomes" id="UP000293433">
    <property type="component" value="Unassembled WGS sequence"/>
</dbReference>
<dbReference type="InterPro" id="IPR000160">
    <property type="entry name" value="GGDEF_dom"/>
</dbReference>
<feature type="transmembrane region" description="Helical" evidence="1">
    <location>
        <begin position="20"/>
        <end position="43"/>
    </location>
</feature>
<dbReference type="Gene3D" id="6.10.340.10">
    <property type="match status" value="1"/>
</dbReference>
<dbReference type="Gene3D" id="3.30.70.270">
    <property type="match status" value="1"/>
</dbReference>
<dbReference type="InterPro" id="IPR029787">
    <property type="entry name" value="Nucleotide_cyclase"/>
</dbReference>
<evidence type="ECO:0000313" key="7">
    <source>
        <dbReference type="Proteomes" id="UP000293433"/>
    </source>
</evidence>
<dbReference type="EMBL" id="SGWV01000008">
    <property type="protein sequence ID" value="RZS56932.1"/>
    <property type="molecule type" value="Genomic_DNA"/>
</dbReference>
<dbReference type="SMART" id="SM00304">
    <property type="entry name" value="HAMP"/>
    <property type="match status" value="1"/>
</dbReference>
<gene>
    <name evidence="6" type="ORF">EV685_1488</name>
</gene>
<feature type="domain" description="EAL" evidence="3">
    <location>
        <begin position="526"/>
        <end position="784"/>
    </location>
</feature>
<dbReference type="PROSITE" id="PS50887">
    <property type="entry name" value="GGDEF"/>
    <property type="match status" value="1"/>
</dbReference>
<dbReference type="FunFam" id="3.30.70.270:FF:000001">
    <property type="entry name" value="Diguanylate cyclase domain protein"/>
    <property type="match status" value="1"/>
</dbReference>
<dbReference type="Pfam" id="PF00990">
    <property type="entry name" value="GGDEF"/>
    <property type="match status" value="1"/>
</dbReference>
<dbReference type="NCBIfam" id="TIGR00254">
    <property type="entry name" value="GGDEF"/>
    <property type="match status" value="1"/>
</dbReference>
<evidence type="ECO:0000256" key="1">
    <source>
        <dbReference type="SAM" id="Phobius"/>
    </source>
</evidence>
<feature type="domain" description="GGDEF" evidence="5">
    <location>
        <begin position="379"/>
        <end position="517"/>
    </location>
</feature>
<dbReference type="NCBIfam" id="TIGR00229">
    <property type="entry name" value="sensory_box"/>
    <property type="match status" value="1"/>
</dbReference>
<dbReference type="CDD" id="cd00130">
    <property type="entry name" value="PAS"/>
    <property type="match status" value="1"/>
</dbReference>
<dbReference type="GO" id="GO:0007165">
    <property type="term" value="P:signal transduction"/>
    <property type="evidence" value="ECO:0007669"/>
    <property type="project" value="InterPro"/>
</dbReference>
<dbReference type="PROSITE" id="PS50883">
    <property type="entry name" value="EAL"/>
    <property type="match status" value="1"/>
</dbReference>
<keyword evidence="1" id="KW-1133">Transmembrane helix</keyword>
<dbReference type="InterPro" id="IPR001633">
    <property type="entry name" value="EAL_dom"/>
</dbReference>
<evidence type="ECO:0000259" key="5">
    <source>
        <dbReference type="PROSITE" id="PS50887"/>
    </source>
</evidence>
<evidence type="ECO:0000259" key="3">
    <source>
        <dbReference type="PROSITE" id="PS50883"/>
    </source>
</evidence>
<dbReference type="CDD" id="cd01949">
    <property type="entry name" value="GGDEF"/>
    <property type="match status" value="1"/>
</dbReference>
<dbReference type="GO" id="GO:0016020">
    <property type="term" value="C:membrane"/>
    <property type="evidence" value="ECO:0007669"/>
    <property type="project" value="InterPro"/>
</dbReference>
<dbReference type="InterPro" id="IPR035965">
    <property type="entry name" value="PAS-like_dom_sf"/>
</dbReference>
<sequence length="787" mass="86863">MLKRLQRLRDLQGRLARRGLTIGIVLGILVGLLVPAGIGGWMLSRLRTQQVAVDAASQLDERAALLASALAVPAWNFDRNGLDRIASAAMLDDRVIRIEVRDAQWLPLLELTRQPGDQVLRLATARRELRFNAKTDPAGHSGELAGWVELTVNTAAAQQQVQNELRSLGLVLLMQLGLSTLLLLWTFRARVLQPLSALTRFSDQLASGNLERALPWQRSDEIGQLASQMERMRSDLRDLFAQQRAILDNVDVGIVFEQDGVVRLANPQADQVFGRPRGGLIGLQLRELLPDLPDTREAEIELRLPDGHPFWAHLRVCRLDQQSAGAGSIWVIEDISERKATEREIHQLAYYDPLTRLPNRRLLLDRLRDALATATADGRHGALLFIDLDNFKNLNDTLGHEVGDRLLRQVAGRLSACLRREDTVARFGGDEFAVVLDPIARSAADAVAMAQVVGDKMMAALGQPYPLGDVVRTSTPSIGVVPFGSTSDTVDGLLRKADLAMYNAKAAGRNALRFFDAPMQAALIDRSTLEDDLRRAIDLGQLSLHYQPQVVDHDAQGTRITGAEALLRWQHPQRGWVSPATFIPLAEQSGLILSLGAWVLRTACAQLARWSRDPATAELDLSVNVSAIQFRRPDFASGVLDELARSGAKPKRLKLELTESVLVDDFDDIVPKMVALRSAGVRFSLDDFGTGYSSLAYLKRLPLDQLKIDRLFVDHLLKDDDDAAIARTIIALADSLGLGVLAEGVEQESQRVRLADMGCRAYQGYLFSRPLPLPAFMNLLEQTVTNP</sequence>
<dbReference type="PROSITE" id="PS50113">
    <property type="entry name" value="PAC"/>
    <property type="match status" value="1"/>
</dbReference>
<dbReference type="SUPFAM" id="SSF55785">
    <property type="entry name" value="PYP-like sensor domain (PAS domain)"/>
    <property type="match status" value="1"/>
</dbReference>
<keyword evidence="1" id="KW-0812">Transmembrane</keyword>
<dbReference type="CDD" id="cd01948">
    <property type="entry name" value="EAL"/>
    <property type="match status" value="1"/>
</dbReference>
<protein>
    <submittedName>
        <fullName evidence="6">PAS domain S-box-containing protein/diguanylate cyclase (GGDEF)-like protein</fullName>
    </submittedName>
</protein>
<dbReference type="InterPro" id="IPR052155">
    <property type="entry name" value="Biofilm_reg_signaling"/>
</dbReference>